<feature type="transmembrane region" description="Helical" evidence="1">
    <location>
        <begin position="208"/>
        <end position="229"/>
    </location>
</feature>
<gene>
    <name evidence="2" type="ORF">BTUL_0186g00280</name>
</gene>
<dbReference type="AlphaFoldDB" id="A0A4Z1E9R6"/>
<feature type="transmembrane region" description="Helical" evidence="1">
    <location>
        <begin position="62"/>
        <end position="82"/>
    </location>
</feature>
<keyword evidence="3" id="KW-1185">Reference proteome</keyword>
<dbReference type="OrthoDB" id="3205825at2759"/>
<proteinExistence type="predicted"/>
<evidence type="ECO:0000256" key="1">
    <source>
        <dbReference type="SAM" id="Phobius"/>
    </source>
</evidence>
<evidence type="ECO:0000313" key="3">
    <source>
        <dbReference type="Proteomes" id="UP000297777"/>
    </source>
</evidence>
<protein>
    <submittedName>
        <fullName evidence="2">Uncharacterized protein</fullName>
    </submittedName>
</protein>
<reference evidence="2 3" key="1">
    <citation type="submission" date="2017-12" db="EMBL/GenBank/DDBJ databases">
        <title>Comparative genomics of Botrytis spp.</title>
        <authorList>
            <person name="Valero-Jimenez C.A."/>
            <person name="Tapia P."/>
            <person name="Veloso J."/>
            <person name="Silva-Moreno E."/>
            <person name="Staats M."/>
            <person name="Valdes J.H."/>
            <person name="Van Kan J.A.L."/>
        </authorList>
    </citation>
    <scope>NUCLEOTIDE SEQUENCE [LARGE SCALE GENOMIC DNA]</scope>
    <source>
        <strain evidence="2 3">Bt9001</strain>
    </source>
</reference>
<dbReference type="EMBL" id="PQXH01000186">
    <property type="protein sequence ID" value="TGO08924.1"/>
    <property type="molecule type" value="Genomic_DNA"/>
</dbReference>
<evidence type="ECO:0000313" key="2">
    <source>
        <dbReference type="EMBL" id="TGO08924.1"/>
    </source>
</evidence>
<accession>A0A4Z1E9R6</accession>
<dbReference type="Proteomes" id="UP000297777">
    <property type="component" value="Unassembled WGS sequence"/>
</dbReference>
<feature type="transmembrane region" description="Helical" evidence="1">
    <location>
        <begin position="172"/>
        <end position="187"/>
    </location>
</feature>
<keyword evidence="1" id="KW-1133">Transmembrane helix</keyword>
<feature type="transmembrane region" description="Helical" evidence="1">
    <location>
        <begin position="130"/>
        <end position="152"/>
    </location>
</feature>
<dbReference type="PANTHER" id="PTHR35179:SF1">
    <property type="entry name" value="INTEGRAL MEMBRANE PROTEIN"/>
    <property type="match status" value="1"/>
</dbReference>
<comment type="caution">
    <text evidence="2">The sequence shown here is derived from an EMBL/GenBank/DDBJ whole genome shotgun (WGS) entry which is preliminary data.</text>
</comment>
<feature type="transmembrane region" description="Helical" evidence="1">
    <location>
        <begin position="88"/>
        <end position="110"/>
    </location>
</feature>
<keyword evidence="1" id="KW-0472">Membrane</keyword>
<organism evidence="2 3">
    <name type="scientific">Botrytis tulipae</name>
    <dbReference type="NCBI Taxonomy" id="87230"/>
    <lineage>
        <taxon>Eukaryota</taxon>
        <taxon>Fungi</taxon>
        <taxon>Dikarya</taxon>
        <taxon>Ascomycota</taxon>
        <taxon>Pezizomycotina</taxon>
        <taxon>Leotiomycetes</taxon>
        <taxon>Helotiales</taxon>
        <taxon>Sclerotiniaceae</taxon>
        <taxon>Botrytis</taxon>
    </lineage>
</organism>
<feature type="transmembrane region" description="Helical" evidence="1">
    <location>
        <begin position="20"/>
        <end position="41"/>
    </location>
</feature>
<keyword evidence="1" id="KW-0812">Transmembrane</keyword>
<name>A0A4Z1E9R6_9HELO</name>
<dbReference type="PANTHER" id="PTHR35179">
    <property type="entry name" value="PROTEIN CBG02620"/>
    <property type="match status" value="1"/>
</dbReference>
<sequence>MLTLLSSNYVAQPTTSADLAIASIAFGWTLGFGWLTAWTAYRQTRRVRQRYGITRVHTPYVVMIWSELAVCLAFAIICWIHLYDAETIPPSFAFFFCILTLWALQVQFLLQIIVNRISILFTVKKKALHLKIAVAVIITLINISVYCIWIPARLQISERFIRINDVWDRCEKSIYLLVDALLNLYFMKTVYSKLVGNGLQKYKTLIKFNAVLVVFSLSMDALIIGMMSLKNSFVYMQFHPLAYIVKLNIEMSMAELIAKVSVLPNTYLPSKNRMALKIGIQTDISIKHDDADDMQTLELAETVSSPAPTISKEFDHGRPVVFAGEDYENDSEREMVRKRGESDVRIKGGTWLSAYTSSTSIQPVGLDKV</sequence>